<gene>
    <name evidence="1" type="ordered locus">P9211_15421</name>
</gene>
<dbReference type="STRING" id="93059.P9211_15421"/>
<name>A9BCB1_PROM4</name>
<dbReference type="EMBL" id="CP000878">
    <property type="protein sequence ID" value="ABX09473.1"/>
    <property type="molecule type" value="Genomic_DNA"/>
</dbReference>
<evidence type="ECO:0008006" key="3">
    <source>
        <dbReference type="Google" id="ProtNLM"/>
    </source>
</evidence>
<evidence type="ECO:0000313" key="1">
    <source>
        <dbReference type="EMBL" id="ABX09473.1"/>
    </source>
</evidence>
<dbReference type="KEGG" id="pmj:P9211_15421"/>
<evidence type="ECO:0000313" key="2">
    <source>
        <dbReference type="Proteomes" id="UP000000788"/>
    </source>
</evidence>
<dbReference type="OrthoDB" id="541298at2"/>
<reference evidence="1 2" key="1">
    <citation type="journal article" date="2007" name="PLoS Genet.">
        <title>Patterns and implications of gene gain and loss in the evolution of Prochlorococcus.</title>
        <authorList>
            <person name="Kettler G.C."/>
            <person name="Martiny A.C."/>
            <person name="Huang K."/>
            <person name="Zucker J."/>
            <person name="Coleman M.L."/>
            <person name="Rodrigue S."/>
            <person name="Chen F."/>
            <person name="Lapidus A."/>
            <person name="Ferriera S."/>
            <person name="Johnson J."/>
            <person name="Steglich C."/>
            <person name="Church G.M."/>
            <person name="Richardson P."/>
            <person name="Chisholm S.W."/>
        </authorList>
    </citation>
    <scope>NUCLEOTIDE SEQUENCE [LARGE SCALE GENOMIC DNA]</scope>
    <source>
        <strain evidence="2">MIT 9211</strain>
    </source>
</reference>
<protein>
    <recommendedName>
        <fullName evidence="3">Protein family PM-14</fullName>
    </recommendedName>
</protein>
<dbReference type="HOGENOM" id="CLU_3083515_0_0_3"/>
<sequence length="54" mass="6594">MKLRTPFTVFTNPLRDLDYIHDFSYELPQQKQDLFWEEECKLHPAKSTCKLYEV</sequence>
<dbReference type="Proteomes" id="UP000000788">
    <property type="component" value="Chromosome"/>
</dbReference>
<keyword evidence="2" id="KW-1185">Reference proteome</keyword>
<organism evidence="1 2">
    <name type="scientific">Prochlorococcus marinus (strain MIT 9211)</name>
    <dbReference type="NCBI Taxonomy" id="93059"/>
    <lineage>
        <taxon>Bacteria</taxon>
        <taxon>Bacillati</taxon>
        <taxon>Cyanobacteriota</taxon>
        <taxon>Cyanophyceae</taxon>
        <taxon>Synechococcales</taxon>
        <taxon>Prochlorococcaceae</taxon>
        <taxon>Prochlorococcus</taxon>
    </lineage>
</organism>
<accession>A9BCB1</accession>
<dbReference type="AlphaFoldDB" id="A9BCB1"/>
<proteinExistence type="predicted"/>